<feature type="coiled-coil region" evidence="1">
    <location>
        <begin position="20"/>
        <end position="134"/>
    </location>
</feature>
<dbReference type="InterPro" id="IPR043513">
    <property type="entry name" value="Cenp-F"/>
</dbReference>
<dbReference type="OrthoDB" id="6437956at2759"/>
<dbReference type="EMBL" id="BGPR01003297">
    <property type="protein sequence ID" value="GBM86254.1"/>
    <property type="molecule type" value="Genomic_DNA"/>
</dbReference>
<evidence type="ECO:0000256" key="1">
    <source>
        <dbReference type="SAM" id="Coils"/>
    </source>
</evidence>
<feature type="coiled-coil region" evidence="1">
    <location>
        <begin position="187"/>
        <end position="214"/>
    </location>
</feature>
<dbReference type="PANTHER" id="PTHR18874:SF10">
    <property type="entry name" value="CENTROMERE PROTEIN F"/>
    <property type="match status" value="1"/>
</dbReference>
<dbReference type="InterPro" id="IPR018463">
    <property type="entry name" value="Centromere_CenpF_N"/>
</dbReference>
<feature type="coiled-coil region" evidence="1">
    <location>
        <begin position="327"/>
        <end position="649"/>
    </location>
</feature>
<dbReference type="GO" id="GO:0005634">
    <property type="term" value="C:nucleus"/>
    <property type="evidence" value="ECO:0007669"/>
    <property type="project" value="TreeGrafter"/>
</dbReference>
<feature type="coiled-coil region" evidence="1">
    <location>
        <begin position="675"/>
        <end position="744"/>
    </location>
</feature>
<dbReference type="GO" id="GO:0000775">
    <property type="term" value="C:chromosome, centromeric region"/>
    <property type="evidence" value="ECO:0007669"/>
    <property type="project" value="InterPro"/>
</dbReference>
<proteinExistence type="predicted"/>
<evidence type="ECO:0000313" key="4">
    <source>
        <dbReference type="Proteomes" id="UP000499080"/>
    </source>
</evidence>
<dbReference type="Pfam" id="PF10481">
    <property type="entry name" value="CENP-F_N"/>
    <property type="match status" value="1"/>
</dbReference>
<evidence type="ECO:0000259" key="2">
    <source>
        <dbReference type="Pfam" id="PF10481"/>
    </source>
</evidence>
<comment type="caution">
    <text evidence="3">The sequence shown here is derived from an EMBL/GenBank/DDBJ whole genome shotgun (WGS) entry which is preliminary data.</text>
</comment>
<dbReference type="GO" id="GO:0070840">
    <property type="term" value="F:dynein complex binding"/>
    <property type="evidence" value="ECO:0007669"/>
    <property type="project" value="TreeGrafter"/>
</dbReference>
<name>A0A4Y2J8K0_ARAVE</name>
<sequence>MDWASSQWKQELPPLAIQKINALEEKIERLQKERQQKQLQCECLELALEKEKRKVENEKQQITASQRELQSLADVCKDFEDKQQRLQNEVQNRDNRIASLEGLLSQAKKENCRLQQLENDLKELRGVRDATLLEREQKNESYNSGQNAKLQEKKIDLHSDSLSENSEISILAEKKNNKYALNENDILSSLRKKISDQEKTIQELNLKLVSMSDKESTKELHHTYSKTPGRPRMESVEASPALRMKSVWDSFTSTPAKEAALRHHNDSIVTGSSDEKLMALQTRLKQLCQELDCQRHNFEASKVSMEQKFKEKEIALKTELKYQAQANADLDKELKDIRNKYQQEINQSTKKLDMLTAQLKKTEEAKVILEKEVRSMESRITACTSSLKTREEEVQDLQKLKNMADTTIQSLQAQVRDLERKCKNTQEQNATLSETVKAVELQLDGSCNLAREREADLAKVKKELENLSVSHKNLLNENQELQNRVVTGQTKTEELLRNETILKEQVELMEKEQNQLTDKLNLEMKKSEDLAFAVEEQKSQLSVQKEELSLLESKIAELNKGFTDTKLQFEAKIQQLEINLNTSQSESARLENKLKEYSVAESSLKEKLEQISNEKEEAVSQLTAEERMRSNLESSIFELNNKIKLLEEERTCKSLESDEFKKRIANLKIEHEEQLNIMSKKEKSLLEEVSSLKKEKDSLSEELDSAKNEMQKLQAKSAELELNIQTLNNELTQKSSELDKIQNEVLLSGKEYERGEKATNWNINSILSFLYWLFKDAPVRREDLMKLSSSEKFCCHRWLENLPCAERAMEIWADICKYVSKVDSGALPKVNCKSYCIIAQAAKDKLITVKLNFFLPVAKMLLPFLVLYQSDKPLVPFLLVIYLLW</sequence>
<dbReference type="AlphaFoldDB" id="A0A4Y2J8K0"/>
<feature type="domain" description="Centromere protein Cenp-F N-terminal" evidence="2">
    <location>
        <begin position="1"/>
        <end position="301"/>
    </location>
</feature>
<organism evidence="3 4">
    <name type="scientific">Araneus ventricosus</name>
    <name type="common">Orbweaver spider</name>
    <name type="synonym">Epeira ventricosa</name>
    <dbReference type="NCBI Taxonomy" id="182803"/>
    <lineage>
        <taxon>Eukaryota</taxon>
        <taxon>Metazoa</taxon>
        <taxon>Ecdysozoa</taxon>
        <taxon>Arthropoda</taxon>
        <taxon>Chelicerata</taxon>
        <taxon>Arachnida</taxon>
        <taxon>Araneae</taxon>
        <taxon>Araneomorphae</taxon>
        <taxon>Entelegynae</taxon>
        <taxon>Araneoidea</taxon>
        <taxon>Araneidae</taxon>
        <taxon>Araneus</taxon>
    </lineage>
</organism>
<gene>
    <name evidence="3" type="ORF">AVEN_264506_1</name>
</gene>
<dbReference type="GO" id="GO:0000922">
    <property type="term" value="C:spindle pole"/>
    <property type="evidence" value="ECO:0007669"/>
    <property type="project" value="TreeGrafter"/>
</dbReference>
<protein>
    <recommendedName>
        <fullName evidence="2">Centromere protein Cenp-F N-terminal domain-containing protein</fullName>
    </recommendedName>
</protein>
<dbReference type="PANTHER" id="PTHR18874">
    <property type="entry name" value="CMF/LEK/CENP CELL DIVISION-RELATED"/>
    <property type="match status" value="1"/>
</dbReference>
<evidence type="ECO:0000313" key="3">
    <source>
        <dbReference type="EMBL" id="GBM86254.1"/>
    </source>
</evidence>
<dbReference type="GO" id="GO:0000278">
    <property type="term" value="P:mitotic cell cycle"/>
    <property type="evidence" value="ECO:0007669"/>
    <property type="project" value="TreeGrafter"/>
</dbReference>
<dbReference type="GO" id="GO:0051310">
    <property type="term" value="P:metaphase chromosome alignment"/>
    <property type="evidence" value="ECO:0007669"/>
    <property type="project" value="TreeGrafter"/>
</dbReference>
<dbReference type="GO" id="GO:0010389">
    <property type="term" value="P:regulation of G2/M transition of mitotic cell cycle"/>
    <property type="evidence" value="ECO:0007669"/>
    <property type="project" value="TreeGrafter"/>
</dbReference>
<reference evidence="3 4" key="1">
    <citation type="journal article" date="2019" name="Sci. Rep.">
        <title>Orb-weaving spider Araneus ventricosus genome elucidates the spidroin gene catalogue.</title>
        <authorList>
            <person name="Kono N."/>
            <person name="Nakamura H."/>
            <person name="Ohtoshi R."/>
            <person name="Moran D.A.P."/>
            <person name="Shinohara A."/>
            <person name="Yoshida Y."/>
            <person name="Fujiwara M."/>
            <person name="Mori M."/>
            <person name="Tomita M."/>
            <person name="Arakawa K."/>
        </authorList>
    </citation>
    <scope>NUCLEOTIDE SEQUENCE [LARGE SCALE GENOMIC DNA]</scope>
</reference>
<dbReference type="Proteomes" id="UP000499080">
    <property type="component" value="Unassembled WGS sequence"/>
</dbReference>
<keyword evidence="4" id="KW-1185">Reference proteome</keyword>
<accession>A0A4Y2J8K0</accession>
<dbReference type="GO" id="GO:0008017">
    <property type="term" value="F:microtubule binding"/>
    <property type="evidence" value="ECO:0007669"/>
    <property type="project" value="InterPro"/>
</dbReference>
<keyword evidence="1" id="KW-0175">Coiled coil</keyword>